<dbReference type="RefSeq" id="WP_177158504.1">
    <property type="nucleotide sequence ID" value="NZ_JABCJE010000009.1"/>
</dbReference>
<evidence type="ECO:0000313" key="9">
    <source>
        <dbReference type="Proteomes" id="UP000592216"/>
    </source>
</evidence>
<evidence type="ECO:0000256" key="6">
    <source>
        <dbReference type="PROSITE-ProRule" id="PRU01362"/>
    </source>
</evidence>
<comment type="similarity">
    <text evidence="6">Belongs to the DarT ADP-ribosyltransferase family.</text>
</comment>
<keyword evidence="2 6" id="KW-0328">Glycosyltransferase</keyword>
<dbReference type="InterPro" id="IPR029494">
    <property type="entry name" value="DarT"/>
</dbReference>
<sequence>MSIQDIVTARGIGEVVHFTTNHGCLGTLYAQKLLSRAKLQEDEMVQYLFAANAELRRDTAYLDHISLSVEHINTQFFNVSAGKWHRDEPIFWCILAFDPSVLSHEGVVFATTNNIYSSVKRGMGEGAFEKLFSERVSRWHGNVVTRHATVPPNYPTCFQAEALYPSELSTEYLRHIYVKTGADQSEVVGFLKATFHRDVDVIVCPEKFEERSECYGPQKTK</sequence>
<feature type="binding site" evidence="6">
    <location>
        <position position="26"/>
    </location>
    <ligand>
        <name>NAD(+)</name>
        <dbReference type="ChEBI" id="CHEBI:57540"/>
    </ligand>
</feature>
<keyword evidence="3 6" id="KW-0808">Transferase</keyword>
<comment type="catalytic activity">
    <reaction evidence="6">
        <text>a thymidine in DNA + NAD(+) = an N-(ADP-alpha-D-ribosyl)-thymidine in DNA + nicotinamide + H(+)</text>
        <dbReference type="Rhea" id="RHEA:71651"/>
        <dbReference type="Rhea" id="RHEA-COMP:13556"/>
        <dbReference type="Rhea" id="RHEA-COMP:18051"/>
        <dbReference type="ChEBI" id="CHEBI:15378"/>
        <dbReference type="ChEBI" id="CHEBI:17154"/>
        <dbReference type="ChEBI" id="CHEBI:57540"/>
        <dbReference type="ChEBI" id="CHEBI:137386"/>
        <dbReference type="ChEBI" id="CHEBI:191199"/>
    </reaction>
</comment>
<feature type="active site" description="Proton acceptor" evidence="6">
    <location>
        <position position="57"/>
    </location>
</feature>
<dbReference type="EMBL" id="JABCJE010000009">
    <property type="protein sequence ID" value="NVO24898.1"/>
    <property type="molecule type" value="Genomic_DNA"/>
</dbReference>
<reference evidence="8 9" key="1">
    <citation type="submission" date="2020-04" db="EMBL/GenBank/DDBJ databases">
        <title>Donghicola sp., a member of the Rhodobacteraceae family isolated from mangrove forest in Thailand.</title>
        <authorList>
            <person name="Charoenyingcharoen P."/>
            <person name="Yukphan P."/>
        </authorList>
    </citation>
    <scope>NUCLEOTIDE SEQUENCE [LARGE SCALE GENOMIC DNA]</scope>
    <source>
        <strain evidence="8 9">B5-SW-15</strain>
    </source>
</reference>
<dbReference type="Proteomes" id="UP000592216">
    <property type="component" value="Unassembled WGS sequence"/>
</dbReference>
<evidence type="ECO:0000256" key="4">
    <source>
        <dbReference type="ARBA" id="ARBA00022695"/>
    </source>
</evidence>
<dbReference type="GO" id="GO:0016757">
    <property type="term" value="F:glycosyltransferase activity"/>
    <property type="evidence" value="ECO:0007669"/>
    <property type="project" value="UniProtKB-UniRule"/>
</dbReference>
<organism evidence="8 9">
    <name type="scientific">Donghicola mangrovi</name>
    <dbReference type="NCBI Taxonomy" id="2729614"/>
    <lineage>
        <taxon>Bacteria</taxon>
        <taxon>Pseudomonadati</taxon>
        <taxon>Pseudomonadota</taxon>
        <taxon>Alphaproteobacteria</taxon>
        <taxon>Rhodobacterales</taxon>
        <taxon>Roseobacteraceae</taxon>
        <taxon>Donghicola</taxon>
    </lineage>
</organism>
<comment type="caution">
    <text evidence="8">The sequence shown here is derived from an EMBL/GenBank/DDBJ whole genome shotgun (WGS) entry which is preliminary data.</text>
</comment>
<dbReference type="PROSITE" id="PS52018">
    <property type="entry name" value="DART"/>
    <property type="match status" value="1"/>
</dbReference>
<evidence type="ECO:0000259" key="7">
    <source>
        <dbReference type="PROSITE" id="PS52018"/>
    </source>
</evidence>
<proteinExistence type="inferred from homology"/>
<keyword evidence="5 6" id="KW-0238">DNA-binding</keyword>
<feature type="binding site" evidence="6">
    <location>
        <position position="57"/>
    </location>
    <ligand>
        <name>NAD(+)</name>
        <dbReference type="ChEBI" id="CHEBI:57540"/>
    </ligand>
</feature>
<keyword evidence="1 6" id="KW-1277">Toxin-antitoxin system</keyword>
<keyword evidence="4 6" id="KW-0548">Nucleotidyltransferase</keyword>
<gene>
    <name evidence="8" type="ORF">HJ536_16195</name>
</gene>
<feature type="domain" description="DarT" evidence="7">
    <location>
        <begin position="13"/>
        <end position="209"/>
    </location>
</feature>
<evidence type="ECO:0000256" key="1">
    <source>
        <dbReference type="ARBA" id="ARBA00022649"/>
    </source>
</evidence>
<protein>
    <submittedName>
        <fullName evidence="8">DUF4433 domain-containing protein</fullName>
    </submittedName>
</protein>
<dbReference type="GO" id="GO:0016779">
    <property type="term" value="F:nucleotidyltransferase activity"/>
    <property type="evidence" value="ECO:0007669"/>
    <property type="project" value="UniProtKB-UniRule"/>
</dbReference>
<dbReference type="AlphaFoldDB" id="A0A850QD78"/>
<evidence type="ECO:0000313" key="8">
    <source>
        <dbReference type="EMBL" id="NVO24898.1"/>
    </source>
</evidence>
<evidence type="ECO:0000256" key="2">
    <source>
        <dbReference type="ARBA" id="ARBA00022676"/>
    </source>
</evidence>
<dbReference type="Pfam" id="PF14487">
    <property type="entry name" value="DarT"/>
    <property type="match status" value="1"/>
</dbReference>
<dbReference type="GO" id="GO:0003677">
    <property type="term" value="F:DNA binding"/>
    <property type="evidence" value="ECO:0007669"/>
    <property type="project" value="UniProtKB-UniRule"/>
</dbReference>
<name>A0A850QD78_9RHOB</name>
<feature type="binding site" evidence="6">
    <location>
        <position position="34"/>
    </location>
    <ligand>
        <name>NAD(+)</name>
        <dbReference type="ChEBI" id="CHEBI:57540"/>
    </ligand>
</feature>
<accession>A0A850QD78</accession>
<feature type="binding site" evidence="6">
    <location>
        <begin position="17"/>
        <end position="19"/>
    </location>
    <ligand>
        <name>NAD(+)</name>
        <dbReference type="ChEBI" id="CHEBI:57540"/>
    </ligand>
</feature>
<feature type="active site" evidence="6">
    <location>
        <position position="161"/>
    </location>
</feature>
<evidence type="ECO:0000256" key="5">
    <source>
        <dbReference type="ARBA" id="ARBA00023125"/>
    </source>
</evidence>
<evidence type="ECO:0000256" key="3">
    <source>
        <dbReference type="ARBA" id="ARBA00022679"/>
    </source>
</evidence>